<dbReference type="RefSeq" id="WP_163494485.1">
    <property type="nucleotide sequence ID" value="NZ_CP048711.1"/>
</dbReference>
<dbReference type="Gene3D" id="1.10.287.460">
    <property type="entry name" value="Peptidyl-prolyl cis-trans isomerase, FKBP-type, N-terminal domain"/>
    <property type="match status" value="1"/>
</dbReference>
<dbReference type="EMBL" id="CP048711">
    <property type="protein sequence ID" value="QIB65245.1"/>
    <property type="molecule type" value="Genomic_DNA"/>
</dbReference>
<evidence type="ECO:0000256" key="6">
    <source>
        <dbReference type="PROSITE-ProRule" id="PRU00277"/>
    </source>
</evidence>
<dbReference type="InterPro" id="IPR046357">
    <property type="entry name" value="PPIase_dom_sf"/>
</dbReference>
<dbReference type="FunFam" id="3.10.50.40:FF:000045">
    <property type="entry name" value="Peptidyl-prolyl cis-trans isomerase"/>
    <property type="match status" value="1"/>
</dbReference>
<organism evidence="11 12">
    <name type="scientific">Kineobactrum salinum</name>
    <dbReference type="NCBI Taxonomy" id="2708301"/>
    <lineage>
        <taxon>Bacteria</taxon>
        <taxon>Pseudomonadati</taxon>
        <taxon>Pseudomonadota</taxon>
        <taxon>Gammaproteobacteria</taxon>
        <taxon>Cellvibrionales</taxon>
        <taxon>Halieaceae</taxon>
        <taxon>Kineobactrum</taxon>
    </lineage>
</organism>
<feature type="compositionally biased region" description="Acidic residues" evidence="8">
    <location>
        <begin position="241"/>
        <end position="258"/>
    </location>
</feature>
<dbReference type="GO" id="GO:0003755">
    <property type="term" value="F:peptidyl-prolyl cis-trans isomerase activity"/>
    <property type="evidence" value="ECO:0007669"/>
    <property type="project" value="UniProtKB-UniRule"/>
</dbReference>
<dbReference type="SUPFAM" id="SSF54534">
    <property type="entry name" value="FKBP-like"/>
    <property type="match status" value="1"/>
</dbReference>
<gene>
    <name evidence="11" type="ORF">G3T16_07355</name>
</gene>
<protein>
    <recommendedName>
        <fullName evidence="7">Peptidyl-prolyl cis-trans isomerase</fullName>
        <ecNumber evidence="7">5.2.1.8</ecNumber>
    </recommendedName>
</protein>
<evidence type="ECO:0000313" key="11">
    <source>
        <dbReference type="EMBL" id="QIB65245.1"/>
    </source>
</evidence>
<dbReference type="Pfam" id="PF00254">
    <property type="entry name" value="FKBP_C"/>
    <property type="match status" value="1"/>
</dbReference>
<dbReference type="PROSITE" id="PS50059">
    <property type="entry name" value="FKBP_PPIASE"/>
    <property type="match status" value="1"/>
</dbReference>
<keyword evidence="4 6" id="KW-0697">Rotamase</keyword>
<evidence type="ECO:0000256" key="8">
    <source>
        <dbReference type="SAM" id="MobiDB-lite"/>
    </source>
</evidence>
<keyword evidence="5 6" id="KW-0413">Isomerase</keyword>
<evidence type="ECO:0000259" key="10">
    <source>
        <dbReference type="PROSITE" id="PS50059"/>
    </source>
</evidence>
<dbReference type="PROSITE" id="PS51257">
    <property type="entry name" value="PROKAR_LIPOPROTEIN"/>
    <property type="match status" value="1"/>
</dbReference>
<feature type="domain" description="PPIase FKBP-type" evidence="10">
    <location>
        <begin position="152"/>
        <end position="238"/>
    </location>
</feature>
<dbReference type="AlphaFoldDB" id="A0A6C0U4D2"/>
<feature type="chain" id="PRO_5025469822" description="Peptidyl-prolyl cis-trans isomerase" evidence="9">
    <location>
        <begin position="19"/>
        <end position="258"/>
    </location>
</feature>
<dbReference type="GO" id="GO:0006457">
    <property type="term" value="P:protein folding"/>
    <property type="evidence" value="ECO:0007669"/>
    <property type="project" value="InterPro"/>
</dbReference>
<comment type="similarity">
    <text evidence="2 7">Belongs to the FKBP-type PPIase family.</text>
</comment>
<keyword evidence="12" id="KW-1185">Reference proteome</keyword>
<sequence>MKKYALPLALVAAVTLQACNQQSSTDSEETAEVTLETSNQRLSYGIAYGLGMRMASDNVPIDVEAFSAGLRDAQEGGEPRLTEEEIQAEMQAFQEKAVAEQQAAMAAAGEANQAESEAFLTENASREGVVVTDSGLQYEVLEEGEGESPAATDTVEVHYTGTLVDGTEFDSSHKRGEPVKFGVNQVIPGWTEALQLMSPGAKWKLYIPAELAYGPAGAGEMIGPNSALIFEVELLSVEPQEAAEEATDGAEEAESAEG</sequence>
<evidence type="ECO:0000256" key="5">
    <source>
        <dbReference type="ARBA" id="ARBA00023235"/>
    </source>
</evidence>
<dbReference type="Gene3D" id="3.10.50.40">
    <property type="match status" value="1"/>
</dbReference>
<evidence type="ECO:0000256" key="3">
    <source>
        <dbReference type="ARBA" id="ARBA00022729"/>
    </source>
</evidence>
<comment type="catalytic activity">
    <reaction evidence="1 6 7">
        <text>[protein]-peptidylproline (omega=180) = [protein]-peptidylproline (omega=0)</text>
        <dbReference type="Rhea" id="RHEA:16237"/>
        <dbReference type="Rhea" id="RHEA-COMP:10747"/>
        <dbReference type="Rhea" id="RHEA-COMP:10748"/>
        <dbReference type="ChEBI" id="CHEBI:83833"/>
        <dbReference type="ChEBI" id="CHEBI:83834"/>
        <dbReference type="EC" id="5.2.1.8"/>
    </reaction>
</comment>
<dbReference type="KEGG" id="kim:G3T16_07355"/>
<proteinExistence type="inferred from homology"/>
<dbReference type="PANTHER" id="PTHR43811:SF19">
    <property type="entry name" value="39 KDA FK506-BINDING NUCLEAR PROTEIN"/>
    <property type="match status" value="1"/>
</dbReference>
<dbReference type="EC" id="5.2.1.8" evidence="7"/>
<name>A0A6C0U4D2_9GAMM</name>
<dbReference type="InterPro" id="IPR000774">
    <property type="entry name" value="PPIase_FKBP_N"/>
</dbReference>
<evidence type="ECO:0000313" key="12">
    <source>
        <dbReference type="Proteomes" id="UP000477680"/>
    </source>
</evidence>
<accession>A0A6C0U4D2</accession>
<evidence type="ECO:0000256" key="4">
    <source>
        <dbReference type="ARBA" id="ARBA00023110"/>
    </source>
</evidence>
<dbReference type="InterPro" id="IPR036944">
    <property type="entry name" value="PPIase_FKBP_N_sf"/>
</dbReference>
<keyword evidence="3 9" id="KW-0732">Signal</keyword>
<reference evidence="11 12" key="1">
    <citation type="submission" date="2020-02" db="EMBL/GenBank/DDBJ databases">
        <title>Genome sequencing for Kineobactrum sp. M2.</title>
        <authorList>
            <person name="Park S.-J."/>
        </authorList>
    </citation>
    <scope>NUCLEOTIDE SEQUENCE [LARGE SCALE GENOMIC DNA]</scope>
    <source>
        <strain evidence="11 12">M2</strain>
    </source>
</reference>
<dbReference type="PANTHER" id="PTHR43811">
    <property type="entry name" value="FKBP-TYPE PEPTIDYL-PROLYL CIS-TRANS ISOMERASE FKPA"/>
    <property type="match status" value="1"/>
</dbReference>
<evidence type="ECO:0000256" key="7">
    <source>
        <dbReference type="RuleBase" id="RU003915"/>
    </source>
</evidence>
<feature type="region of interest" description="Disordered" evidence="8">
    <location>
        <begin position="239"/>
        <end position="258"/>
    </location>
</feature>
<dbReference type="Pfam" id="PF01346">
    <property type="entry name" value="FKBP_N"/>
    <property type="match status" value="1"/>
</dbReference>
<dbReference type="InterPro" id="IPR001179">
    <property type="entry name" value="PPIase_FKBP_dom"/>
</dbReference>
<dbReference type="Proteomes" id="UP000477680">
    <property type="component" value="Chromosome"/>
</dbReference>
<evidence type="ECO:0000256" key="2">
    <source>
        <dbReference type="ARBA" id="ARBA00006577"/>
    </source>
</evidence>
<evidence type="ECO:0000256" key="9">
    <source>
        <dbReference type="SAM" id="SignalP"/>
    </source>
</evidence>
<feature type="signal peptide" evidence="9">
    <location>
        <begin position="1"/>
        <end position="18"/>
    </location>
</feature>
<evidence type="ECO:0000256" key="1">
    <source>
        <dbReference type="ARBA" id="ARBA00000971"/>
    </source>
</evidence>